<dbReference type="GO" id="GO:0016020">
    <property type="term" value="C:membrane"/>
    <property type="evidence" value="ECO:0007669"/>
    <property type="project" value="UniProtKB-SubCell"/>
</dbReference>
<keyword evidence="4 7" id="KW-0472">Membrane</keyword>
<keyword evidence="3 7" id="KW-1133">Transmembrane helix</keyword>
<feature type="transmembrane region" description="Helical" evidence="7">
    <location>
        <begin position="106"/>
        <end position="125"/>
    </location>
</feature>
<dbReference type="PANTHER" id="PTHR47002:SF2">
    <property type="entry name" value="AQUAPORIN AQPAE.A-LIKE"/>
    <property type="match status" value="1"/>
</dbReference>
<comment type="subcellular location">
    <subcellularLocation>
        <location evidence="1">Membrane</location>
        <topology evidence="1">Multi-pass membrane protein</topology>
    </subcellularLocation>
</comment>
<feature type="transmembrane region" description="Helical" evidence="7">
    <location>
        <begin position="199"/>
        <end position="219"/>
    </location>
</feature>
<keyword evidence="9" id="KW-1185">Reference proteome</keyword>
<dbReference type="GO" id="GO:0015267">
    <property type="term" value="F:channel activity"/>
    <property type="evidence" value="ECO:0007669"/>
    <property type="project" value="InterPro"/>
</dbReference>
<evidence type="ECO:0000256" key="6">
    <source>
        <dbReference type="SAM" id="MobiDB-lite"/>
    </source>
</evidence>
<dbReference type="InterPro" id="IPR000425">
    <property type="entry name" value="MIP"/>
</dbReference>
<evidence type="ECO:0000313" key="9">
    <source>
        <dbReference type="Proteomes" id="UP000249056"/>
    </source>
</evidence>
<feature type="transmembrane region" description="Helical" evidence="7">
    <location>
        <begin position="137"/>
        <end position="157"/>
    </location>
</feature>
<feature type="region of interest" description="Disordered" evidence="6">
    <location>
        <begin position="1"/>
        <end position="24"/>
    </location>
</feature>
<evidence type="ECO:0000313" key="8">
    <source>
        <dbReference type="EMBL" id="RAL61439.1"/>
    </source>
</evidence>
<dbReference type="SUPFAM" id="SSF81338">
    <property type="entry name" value="Aquaporin-like"/>
    <property type="match status" value="1"/>
</dbReference>
<sequence>MDATQISKTTLPGSEQSENPPTEETQLIPASCAQFPGSFAPDLRKDKRKVSKRGGLTDRIHVFLTDGWNDVTVWKSAFIECVGTTCLCYLSAFISIAIQNSDTTQVAAYVGVTNIVVLTLLICALAPSSGGHMNPIITFATIITGLTGFCRGVLYMIGQTIGAALAGGLIRGSLGEQRTLRYDGGGCLLETTSVSEGQAYLIESVLSCIMLIVSFGTALDPRQAQLFGPRLGPFMVACTLGIVSFSSINLASGYPGAGLNPARCFCVCSSQRQLCLSMDLVVWSRNWSYNSQLCVSFCSAILQGKETEEPFHALE</sequence>
<reference evidence="8 9" key="1">
    <citation type="submission" date="2018-06" db="EMBL/GenBank/DDBJ databases">
        <title>Genome Sequence of the Brown Rot Fungal Pathogen Monilinia fructigena.</title>
        <authorList>
            <person name="Landi L."/>
            <person name="De Miccolis Angelini R.M."/>
            <person name="Pollastro S."/>
            <person name="Abate D."/>
            <person name="Faretra F."/>
            <person name="Romanazzi G."/>
        </authorList>
    </citation>
    <scope>NUCLEOTIDE SEQUENCE [LARGE SCALE GENOMIC DNA]</scope>
    <source>
        <strain evidence="8 9">Mfrg269</strain>
    </source>
</reference>
<dbReference type="AlphaFoldDB" id="A0A395ISX1"/>
<keyword evidence="2 5" id="KW-0812">Transmembrane</keyword>
<dbReference type="EMBL" id="QKRW01000031">
    <property type="protein sequence ID" value="RAL61439.1"/>
    <property type="molecule type" value="Genomic_DNA"/>
</dbReference>
<proteinExistence type="inferred from homology"/>
<evidence type="ECO:0000256" key="2">
    <source>
        <dbReference type="ARBA" id="ARBA00022692"/>
    </source>
</evidence>
<dbReference type="InterPro" id="IPR023271">
    <property type="entry name" value="Aquaporin-like"/>
</dbReference>
<feature type="transmembrane region" description="Helical" evidence="7">
    <location>
        <begin position="231"/>
        <end position="251"/>
    </location>
</feature>
<keyword evidence="5" id="KW-0813">Transport</keyword>
<evidence type="ECO:0000256" key="3">
    <source>
        <dbReference type="ARBA" id="ARBA00022989"/>
    </source>
</evidence>
<dbReference type="Pfam" id="PF00230">
    <property type="entry name" value="MIP"/>
    <property type="match status" value="1"/>
</dbReference>
<dbReference type="OrthoDB" id="3222at2759"/>
<dbReference type="Proteomes" id="UP000249056">
    <property type="component" value="Unassembled WGS sequence"/>
</dbReference>
<comment type="similarity">
    <text evidence="5">Belongs to the MIP/aquaporin (TC 1.A.8) family.</text>
</comment>
<dbReference type="PRINTS" id="PR00783">
    <property type="entry name" value="MINTRINSICP"/>
</dbReference>
<dbReference type="PANTHER" id="PTHR47002">
    <property type="entry name" value="AQUAPORIN-LIKE"/>
    <property type="match status" value="1"/>
</dbReference>
<dbReference type="Gene3D" id="1.20.1080.10">
    <property type="entry name" value="Glycerol uptake facilitator protein"/>
    <property type="match status" value="1"/>
</dbReference>
<evidence type="ECO:0000256" key="5">
    <source>
        <dbReference type="RuleBase" id="RU000477"/>
    </source>
</evidence>
<evidence type="ECO:0000256" key="1">
    <source>
        <dbReference type="ARBA" id="ARBA00004141"/>
    </source>
</evidence>
<evidence type="ECO:0008006" key="10">
    <source>
        <dbReference type="Google" id="ProtNLM"/>
    </source>
</evidence>
<comment type="caution">
    <text evidence="8">The sequence shown here is derived from an EMBL/GenBank/DDBJ whole genome shotgun (WGS) entry which is preliminary data.</text>
</comment>
<accession>A0A395ISX1</accession>
<evidence type="ECO:0000256" key="4">
    <source>
        <dbReference type="ARBA" id="ARBA00023136"/>
    </source>
</evidence>
<protein>
    <recommendedName>
        <fullName evidence="10">Aquaporin</fullName>
    </recommendedName>
</protein>
<gene>
    <name evidence="8" type="ORF">DID88_009368</name>
</gene>
<organism evidence="8 9">
    <name type="scientific">Monilinia fructigena</name>
    <dbReference type="NCBI Taxonomy" id="38457"/>
    <lineage>
        <taxon>Eukaryota</taxon>
        <taxon>Fungi</taxon>
        <taxon>Dikarya</taxon>
        <taxon>Ascomycota</taxon>
        <taxon>Pezizomycotina</taxon>
        <taxon>Leotiomycetes</taxon>
        <taxon>Helotiales</taxon>
        <taxon>Sclerotiniaceae</taxon>
        <taxon>Monilinia</taxon>
    </lineage>
</organism>
<evidence type="ECO:0000256" key="7">
    <source>
        <dbReference type="SAM" id="Phobius"/>
    </source>
</evidence>
<name>A0A395ISX1_9HELO</name>